<dbReference type="InterPro" id="IPR003439">
    <property type="entry name" value="ABC_transporter-like_ATP-bd"/>
</dbReference>
<dbReference type="GO" id="GO:0015833">
    <property type="term" value="P:peptide transport"/>
    <property type="evidence" value="ECO:0007669"/>
    <property type="project" value="InterPro"/>
</dbReference>
<name>A0A4S3TGU8_9EURY</name>
<dbReference type="GO" id="GO:0005524">
    <property type="term" value="F:ATP binding"/>
    <property type="evidence" value="ECO:0007669"/>
    <property type="project" value="UniProtKB-KW"/>
</dbReference>
<dbReference type="PANTHER" id="PTHR43297">
    <property type="entry name" value="OLIGOPEPTIDE TRANSPORT ATP-BINDING PROTEIN APPD"/>
    <property type="match status" value="1"/>
</dbReference>
<organism evidence="14 15">
    <name type="scientific">Salinadaptatus halalkaliphilus</name>
    <dbReference type="NCBI Taxonomy" id="2419781"/>
    <lineage>
        <taxon>Archaea</taxon>
        <taxon>Methanobacteriati</taxon>
        <taxon>Methanobacteriota</taxon>
        <taxon>Stenosarchaea group</taxon>
        <taxon>Halobacteria</taxon>
        <taxon>Halobacteriales</taxon>
        <taxon>Natrialbaceae</taxon>
        <taxon>Salinadaptatus</taxon>
    </lineage>
</organism>
<keyword evidence="5 14" id="KW-0067">ATP-binding</keyword>
<evidence type="ECO:0000256" key="11">
    <source>
        <dbReference type="ARBA" id="ARBA00044143"/>
    </source>
</evidence>
<feature type="domain" description="ABC transporter" evidence="13">
    <location>
        <begin position="7"/>
        <end position="301"/>
    </location>
</feature>
<evidence type="ECO:0000256" key="8">
    <source>
        <dbReference type="ARBA" id="ARBA00023136"/>
    </source>
</evidence>
<dbReference type="InterPro" id="IPR017871">
    <property type="entry name" value="ABC_transporter-like_CS"/>
</dbReference>
<evidence type="ECO:0000313" key="15">
    <source>
        <dbReference type="Proteomes" id="UP000318864"/>
    </source>
</evidence>
<dbReference type="PROSITE" id="PS00211">
    <property type="entry name" value="ABC_TRANSPORTER_1"/>
    <property type="match status" value="1"/>
</dbReference>
<evidence type="ECO:0000256" key="1">
    <source>
        <dbReference type="ARBA" id="ARBA00004202"/>
    </source>
</evidence>
<dbReference type="Pfam" id="PF08352">
    <property type="entry name" value="oligo_HPY"/>
    <property type="match status" value="1"/>
</dbReference>
<dbReference type="EMBL" id="RBZW01000070">
    <property type="protein sequence ID" value="THE63169.1"/>
    <property type="molecule type" value="Genomic_DNA"/>
</dbReference>
<evidence type="ECO:0000256" key="6">
    <source>
        <dbReference type="ARBA" id="ARBA00022967"/>
    </source>
</evidence>
<dbReference type="InterPro" id="IPR003593">
    <property type="entry name" value="AAA+_ATPase"/>
</dbReference>
<keyword evidence="2" id="KW-0813">Transport</keyword>
<dbReference type="NCBIfam" id="TIGR01727">
    <property type="entry name" value="oligo_HPY"/>
    <property type="match status" value="1"/>
</dbReference>
<dbReference type="GO" id="GO:0005886">
    <property type="term" value="C:plasma membrane"/>
    <property type="evidence" value="ECO:0007669"/>
    <property type="project" value="UniProtKB-SubCell"/>
</dbReference>
<keyword evidence="4" id="KW-0547">Nucleotide-binding</keyword>
<comment type="catalytic activity">
    <reaction evidence="12">
        <text>Ni(2+)(out) + ATP + H2O = Ni(2+)(in) + ADP + phosphate + H(+)</text>
        <dbReference type="Rhea" id="RHEA:15557"/>
        <dbReference type="ChEBI" id="CHEBI:15377"/>
        <dbReference type="ChEBI" id="CHEBI:15378"/>
        <dbReference type="ChEBI" id="CHEBI:30616"/>
        <dbReference type="ChEBI" id="CHEBI:43474"/>
        <dbReference type="ChEBI" id="CHEBI:49786"/>
        <dbReference type="ChEBI" id="CHEBI:456216"/>
        <dbReference type="EC" id="7.2.2.11"/>
    </reaction>
    <physiologicalReaction direction="left-to-right" evidence="12">
        <dbReference type="Rhea" id="RHEA:15558"/>
    </physiologicalReaction>
</comment>
<evidence type="ECO:0000256" key="5">
    <source>
        <dbReference type="ARBA" id="ARBA00022840"/>
    </source>
</evidence>
<dbReference type="InterPro" id="IPR050388">
    <property type="entry name" value="ABC_Ni/Peptide_Import"/>
</dbReference>
<dbReference type="SUPFAM" id="SSF52540">
    <property type="entry name" value="P-loop containing nucleoside triphosphate hydrolases"/>
    <property type="match status" value="1"/>
</dbReference>
<dbReference type="Gene3D" id="3.40.50.300">
    <property type="entry name" value="P-loop containing nucleotide triphosphate hydrolases"/>
    <property type="match status" value="1"/>
</dbReference>
<evidence type="ECO:0000256" key="4">
    <source>
        <dbReference type="ARBA" id="ARBA00022741"/>
    </source>
</evidence>
<comment type="caution">
    <text evidence="14">The sequence shown here is derived from an EMBL/GenBank/DDBJ whole genome shotgun (WGS) entry which is preliminary data.</text>
</comment>
<dbReference type="InterPro" id="IPR013563">
    <property type="entry name" value="Oligopep_ABC_C"/>
</dbReference>
<proteinExistence type="predicted"/>
<evidence type="ECO:0000256" key="7">
    <source>
        <dbReference type="ARBA" id="ARBA00023065"/>
    </source>
</evidence>
<keyword evidence="7" id="KW-0406">Ion transport</keyword>
<dbReference type="InterPro" id="IPR027417">
    <property type="entry name" value="P-loop_NTPase"/>
</dbReference>
<keyword evidence="6" id="KW-1278">Translocase</keyword>
<keyword evidence="8" id="KW-0472">Membrane</keyword>
<reference evidence="14 15" key="1">
    <citation type="submission" date="2018-10" db="EMBL/GenBank/DDBJ databases">
        <title>Natronolimnobius sp. XQ-INN 246 isolated from Inner Mongolia Autonomous Region of China.</title>
        <authorList>
            <person name="Xue Q."/>
        </authorList>
    </citation>
    <scope>NUCLEOTIDE SEQUENCE [LARGE SCALE GENOMIC DNA]</scope>
    <source>
        <strain evidence="14 15">XQ-INN 246</strain>
    </source>
</reference>
<dbReference type="EC" id="7.2.2.11" evidence="10"/>
<evidence type="ECO:0000313" key="14">
    <source>
        <dbReference type="EMBL" id="THE63169.1"/>
    </source>
</evidence>
<dbReference type="GO" id="GO:0015413">
    <property type="term" value="F:ABC-type nickel transporter activity"/>
    <property type="evidence" value="ECO:0007669"/>
    <property type="project" value="UniProtKB-EC"/>
</dbReference>
<evidence type="ECO:0000256" key="2">
    <source>
        <dbReference type="ARBA" id="ARBA00022448"/>
    </source>
</evidence>
<dbReference type="Proteomes" id="UP000318864">
    <property type="component" value="Unassembled WGS sequence"/>
</dbReference>
<comment type="subcellular location">
    <subcellularLocation>
        <location evidence="1">Cell membrane</location>
        <topology evidence="1">Peripheral membrane protein</topology>
    </subcellularLocation>
</comment>
<sequence>MTREKILKARDLKVRFYTDEGQVNAVEGVDIDLYETDVLGIVGESGSGKSVTGLTIMGLIESPGRVDGGEIWYRNQSLVAEYESDPSVETDGDYVDILTLSDEARRRLRARSFSMVFQDPMESFDPSYTVGEQIAEAVEVQRRLADDTSGREYGLRELILSTVSNSYTFVSEQSRERAVELLEMVGLSDPEQRAQEYPHQFSGGMLQRAILAQALAADPDILIADEPTSALDVTIQAQILELLADIQEQTDMSIMLITHNLGVVARACEHVGVMYAGEIVEYAHIERILDEPEHPYTRGLMQSVPDIQVDDQQLRPISGNVPSLMDAEMGDHCYFADRCPEAKDECFAEKPPDVMLNDEHMSKCVLAEPDAQSITPDTIEQGGE</sequence>
<dbReference type="Pfam" id="PF00005">
    <property type="entry name" value="ABC_tran"/>
    <property type="match status" value="1"/>
</dbReference>
<evidence type="ECO:0000256" key="9">
    <source>
        <dbReference type="ARBA" id="ARBA00038669"/>
    </source>
</evidence>
<comment type="subunit">
    <text evidence="9">The complex is composed of two ATP-binding proteins (NikD and NikE), two transmembrane proteins (NikB and NikC) and a solute-binding protein (NikA).</text>
</comment>
<protein>
    <recommendedName>
        <fullName evidence="11">Nickel import system ATP-binding protein NikD</fullName>
        <ecNumber evidence="10">7.2.2.11</ecNumber>
    </recommendedName>
</protein>
<dbReference type="AlphaFoldDB" id="A0A4S3TGU8"/>
<dbReference type="OrthoDB" id="18209at2157"/>
<dbReference type="PANTHER" id="PTHR43297:SF13">
    <property type="entry name" value="NICKEL ABC TRANSPORTER, ATP-BINDING PROTEIN"/>
    <property type="match status" value="1"/>
</dbReference>
<dbReference type="RefSeq" id="WP_141466311.1">
    <property type="nucleotide sequence ID" value="NZ_RBZW01000070.1"/>
</dbReference>
<dbReference type="SMART" id="SM00382">
    <property type="entry name" value="AAA"/>
    <property type="match status" value="1"/>
</dbReference>
<dbReference type="PROSITE" id="PS50893">
    <property type="entry name" value="ABC_TRANSPORTER_2"/>
    <property type="match status" value="1"/>
</dbReference>
<dbReference type="GO" id="GO:0016887">
    <property type="term" value="F:ATP hydrolysis activity"/>
    <property type="evidence" value="ECO:0007669"/>
    <property type="project" value="InterPro"/>
</dbReference>
<keyword evidence="3" id="KW-1003">Cell membrane</keyword>
<accession>A0A4S3TGU8</accession>
<evidence type="ECO:0000259" key="13">
    <source>
        <dbReference type="PROSITE" id="PS50893"/>
    </source>
</evidence>
<evidence type="ECO:0000256" key="3">
    <source>
        <dbReference type="ARBA" id="ARBA00022475"/>
    </source>
</evidence>
<keyword evidence="15" id="KW-1185">Reference proteome</keyword>
<evidence type="ECO:0000256" key="12">
    <source>
        <dbReference type="ARBA" id="ARBA00048610"/>
    </source>
</evidence>
<evidence type="ECO:0000256" key="10">
    <source>
        <dbReference type="ARBA" id="ARBA00039098"/>
    </source>
</evidence>
<gene>
    <name evidence="14" type="ORF">D8Y22_19480</name>
</gene>
<dbReference type="CDD" id="cd03257">
    <property type="entry name" value="ABC_NikE_OppD_transporters"/>
    <property type="match status" value="1"/>
</dbReference>